<feature type="chain" id="PRO_5020416611" description="Beta-galactosidase" evidence="11">
    <location>
        <begin position="28"/>
        <end position="688"/>
    </location>
</feature>
<dbReference type="GO" id="GO:0006012">
    <property type="term" value="P:galactose metabolic process"/>
    <property type="evidence" value="ECO:0007669"/>
    <property type="project" value="InterPro"/>
</dbReference>
<evidence type="ECO:0000256" key="4">
    <source>
        <dbReference type="ARBA" id="ARBA00022723"/>
    </source>
</evidence>
<evidence type="ECO:0000256" key="11">
    <source>
        <dbReference type="SAM" id="SignalP"/>
    </source>
</evidence>
<proteinExistence type="inferred from homology"/>
<comment type="similarity">
    <text evidence="2 8">Belongs to the glycosyl hydrolase 42 family.</text>
</comment>
<dbReference type="InterPro" id="IPR017853">
    <property type="entry name" value="GH"/>
</dbReference>
<dbReference type="EMBL" id="SDMK01000005">
    <property type="protein sequence ID" value="RXS93300.1"/>
    <property type="molecule type" value="Genomic_DNA"/>
</dbReference>
<dbReference type="Proteomes" id="UP000290253">
    <property type="component" value="Unassembled WGS sequence"/>
</dbReference>
<dbReference type="InterPro" id="IPR013529">
    <property type="entry name" value="Glyco_hydro_42_N"/>
</dbReference>
<evidence type="ECO:0000313" key="16">
    <source>
        <dbReference type="Proteomes" id="UP000290253"/>
    </source>
</evidence>
<evidence type="ECO:0000256" key="2">
    <source>
        <dbReference type="ARBA" id="ARBA00005940"/>
    </source>
</evidence>
<dbReference type="InterPro" id="IPR013739">
    <property type="entry name" value="Beta_galactosidase_C"/>
</dbReference>
<dbReference type="EC" id="3.2.1.23" evidence="3 8"/>
<evidence type="ECO:0000256" key="8">
    <source>
        <dbReference type="PIRNR" id="PIRNR001084"/>
    </source>
</evidence>
<dbReference type="Gene3D" id="3.20.20.80">
    <property type="entry name" value="Glycosidases"/>
    <property type="match status" value="1"/>
</dbReference>
<evidence type="ECO:0000256" key="6">
    <source>
        <dbReference type="ARBA" id="ARBA00022833"/>
    </source>
</evidence>
<keyword evidence="11" id="KW-0732">Signal</keyword>
<name>A0A4Q1S8G5_9BACT</name>
<evidence type="ECO:0000259" key="13">
    <source>
        <dbReference type="Pfam" id="PF08532"/>
    </source>
</evidence>
<dbReference type="GO" id="GO:0004565">
    <property type="term" value="F:beta-galactosidase activity"/>
    <property type="evidence" value="ECO:0007669"/>
    <property type="project" value="UniProtKB-EC"/>
</dbReference>
<feature type="active site" description="Nucleophile" evidence="9">
    <location>
        <position position="328"/>
    </location>
</feature>
<dbReference type="CDD" id="cd03143">
    <property type="entry name" value="A4_beta-galactosidase_middle_domain"/>
    <property type="match status" value="1"/>
</dbReference>
<dbReference type="GO" id="GO:0046872">
    <property type="term" value="F:metal ion binding"/>
    <property type="evidence" value="ECO:0007669"/>
    <property type="project" value="UniProtKB-KW"/>
</dbReference>
<feature type="binding site" evidence="10">
    <location>
        <position position="336"/>
    </location>
    <ligand>
        <name>substrate</name>
    </ligand>
</feature>
<feature type="binding site" evidence="10">
    <location>
        <position position="140"/>
    </location>
    <ligand>
        <name>substrate</name>
    </ligand>
</feature>
<keyword evidence="6" id="KW-0862">Zinc</keyword>
<dbReference type="RefSeq" id="WP_129209842.1">
    <property type="nucleotide sequence ID" value="NZ_BMGU01000002.1"/>
</dbReference>
<evidence type="ECO:0000313" key="15">
    <source>
        <dbReference type="EMBL" id="RXS93300.1"/>
    </source>
</evidence>
<dbReference type="PIRSF" id="PIRSF001084">
    <property type="entry name" value="B-galactosidase"/>
    <property type="match status" value="1"/>
</dbReference>
<feature type="binding site" evidence="10">
    <location>
        <position position="178"/>
    </location>
    <ligand>
        <name>substrate</name>
    </ligand>
</feature>
<feature type="domain" description="Beta-galactosidase trimerisation" evidence="13">
    <location>
        <begin position="418"/>
        <end position="622"/>
    </location>
</feature>
<sequence>MRVFASLCRRAAVAALCVTVTAPFASAQATQYADQPPLLVGAAWYPEQWPASQWEPDLERMEAAHIHLVRVGEFAWSSMEPREGEYHFEWLEKAIALAAKHHICVILGTPTAAPPAWLTQKYPETLRVDNWGRRDEHGNRQQFSFASTKYRELGFKIAEEMATRFGHNPDVVGWQLDNELAADSFDPDAIAQWHAYLKTKYGTIDNLNKHWATAYWSQSYNDFDQIPAHNSDENPALLLEWKHFVSETWKSYSENQIRAIRPHADKRQFITTNTMGWFDGFDSYIEHSVLDIAAWDDYISTDVLDPYDNGLRHDLTRGYKQKNFWVMETEPAFVNWRPTNNALDKGQTRDLAWQAIGHGSDAVEYWQWRAAPNGQEEYHGVLVGIDGKPVPVYDEVKQVGEEFEKTGKALAGTSPHSEVALINDFDSRWAIDFQRHSAKFSPTAEMTAFYRPLRDGAQAVDVISAHAPLDQYKLVVAPALNVLPQDVGDHLLAYVKQGGHLVLGPRSGMKDGYDALNPQRQPGPLADALGANVSQFYALDKPVPVEGDAGTGEAEIWAETIAVASSETKVLMRYGASNGWLDGQPAVVARQVGKGTITYIGAWLEQPLLDKLTASILDDAGIKPLIPGVPEGVEVCERSGDGKRVLIFINHTTDTQQVSLPTGMRDLLHGGNTSSVSLEKYGVAVLAQ</sequence>
<evidence type="ECO:0000259" key="12">
    <source>
        <dbReference type="Pfam" id="PF02449"/>
    </source>
</evidence>
<dbReference type="Pfam" id="PF08533">
    <property type="entry name" value="Glyco_hydro_42C"/>
    <property type="match status" value="1"/>
</dbReference>
<dbReference type="InterPro" id="IPR013738">
    <property type="entry name" value="Beta_galactosidase_Trimer"/>
</dbReference>
<accession>A0A4Q1S8G5</accession>
<gene>
    <name evidence="15" type="ORF">ESZ00_18250</name>
</gene>
<dbReference type="SUPFAM" id="SSF51445">
    <property type="entry name" value="(Trans)glycosidases"/>
    <property type="match status" value="1"/>
</dbReference>
<dbReference type="AlphaFoldDB" id="A0A4Q1S8G5"/>
<evidence type="ECO:0000256" key="1">
    <source>
        <dbReference type="ARBA" id="ARBA00001412"/>
    </source>
</evidence>
<reference evidence="15 16" key="1">
    <citation type="journal article" date="2016" name="Int. J. Syst. Evol. Microbiol.">
        <title>Acidipila dinghuensis sp. nov., an acidobacterium isolated from forest soil.</title>
        <authorList>
            <person name="Jiang Y.W."/>
            <person name="Wang J."/>
            <person name="Chen M.H."/>
            <person name="Lv Y.Y."/>
            <person name="Qiu L.H."/>
        </authorList>
    </citation>
    <scope>NUCLEOTIDE SEQUENCE [LARGE SCALE GENOMIC DNA]</scope>
    <source>
        <strain evidence="15 16">DHOF10</strain>
    </source>
</reference>
<evidence type="ECO:0000256" key="5">
    <source>
        <dbReference type="ARBA" id="ARBA00022801"/>
    </source>
</evidence>
<comment type="catalytic activity">
    <reaction evidence="1 8">
        <text>Hydrolysis of terminal non-reducing beta-D-galactose residues in beta-D-galactosides.</text>
        <dbReference type="EC" id="3.2.1.23"/>
    </reaction>
</comment>
<organism evidence="15 16">
    <name type="scientific">Silvibacterium dinghuense</name>
    <dbReference type="NCBI Taxonomy" id="1560006"/>
    <lineage>
        <taxon>Bacteria</taxon>
        <taxon>Pseudomonadati</taxon>
        <taxon>Acidobacteriota</taxon>
        <taxon>Terriglobia</taxon>
        <taxon>Terriglobales</taxon>
        <taxon>Acidobacteriaceae</taxon>
        <taxon>Silvibacterium</taxon>
    </lineage>
</organism>
<dbReference type="Pfam" id="PF08532">
    <property type="entry name" value="Glyco_hydro_42M"/>
    <property type="match status" value="1"/>
</dbReference>
<keyword evidence="4" id="KW-0479">Metal-binding</keyword>
<feature type="domain" description="Glycoside hydrolase family 42 N-terminal" evidence="12">
    <location>
        <begin position="44"/>
        <end position="405"/>
    </location>
</feature>
<dbReference type="InterPro" id="IPR029062">
    <property type="entry name" value="Class_I_gatase-like"/>
</dbReference>
<dbReference type="InterPro" id="IPR013780">
    <property type="entry name" value="Glyco_hydro_b"/>
</dbReference>
<dbReference type="PANTHER" id="PTHR36447:SF2">
    <property type="entry name" value="BETA-GALACTOSIDASE YESZ"/>
    <property type="match status" value="1"/>
</dbReference>
<feature type="active site" description="Proton donor" evidence="9">
    <location>
        <position position="179"/>
    </location>
</feature>
<dbReference type="Gene3D" id="3.40.50.880">
    <property type="match status" value="1"/>
</dbReference>
<dbReference type="InterPro" id="IPR003476">
    <property type="entry name" value="Glyco_hydro_42"/>
</dbReference>
<dbReference type="PANTHER" id="PTHR36447">
    <property type="entry name" value="BETA-GALACTOSIDASE GANA"/>
    <property type="match status" value="1"/>
</dbReference>
<keyword evidence="16" id="KW-1185">Reference proteome</keyword>
<feature type="domain" description="Beta-galactosidase C-terminal" evidence="14">
    <location>
        <begin position="632"/>
        <end position="686"/>
    </location>
</feature>
<evidence type="ECO:0000256" key="9">
    <source>
        <dbReference type="PIRSR" id="PIRSR001084-1"/>
    </source>
</evidence>
<evidence type="ECO:0000256" key="3">
    <source>
        <dbReference type="ARBA" id="ARBA00012756"/>
    </source>
</evidence>
<evidence type="ECO:0000256" key="7">
    <source>
        <dbReference type="ARBA" id="ARBA00023295"/>
    </source>
</evidence>
<comment type="caution">
    <text evidence="15">The sequence shown here is derived from an EMBL/GenBank/DDBJ whole genome shotgun (WGS) entry which is preliminary data.</text>
</comment>
<keyword evidence="7 8" id="KW-0326">Glycosidase</keyword>
<dbReference type="OrthoDB" id="9800974at2"/>
<evidence type="ECO:0000259" key="14">
    <source>
        <dbReference type="Pfam" id="PF08533"/>
    </source>
</evidence>
<dbReference type="Pfam" id="PF02449">
    <property type="entry name" value="Glyco_hydro_42"/>
    <property type="match status" value="1"/>
</dbReference>
<dbReference type="GO" id="GO:0009341">
    <property type="term" value="C:beta-galactosidase complex"/>
    <property type="evidence" value="ECO:0007669"/>
    <property type="project" value="InterPro"/>
</dbReference>
<evidence type="ECO:0000256" key="10">
    <source>
        <dbReference type="PIRSR" id="PIRSR001084-2"/>
    </source>
</evidence>
<protein>
    <recommendedName>
        <fullName evidence="3 8">Beta-galactosidase</fullName>
        <shortName evidence="8">Beta-gal</shortName>
        <ecNumber evidence="3 8">3.2.1.23</ecNumber>
    </recommendedName>
</protein>
<feature type="signal peptide" evidence="11">
    <location>
        <begin position="1"/>
        <end position="27"/>
    </location>
</feature>
<dbReference type="SUPFAM" id="SSF52317">
    <property type="entry name" value="Class I glutamine amidotransferase-like"/>
    <property type="match status" value="1"/>
</dbReference>
<dbReference type="Gene3D" id="2.60.40.1180">
    <property type="entry name" value="Golgi alpha-mannosidase II"/>
    <property type="match status" value="1"/>
</dbReference>
<keyword evidence="5 8" id="KW-0378">Hydrolase</keyword>